<evidence type="ECO:0000313" key="3">
    <source>
        <dbReference type="Proteomes" id="UP000762676"/>
    </source>
</evidence>
<feature type="region of interest" description="Disordered" evidence="1">
    <location>
        <begin position="1"/>
        <end position="36"/>
    </location>
</feature>
<accession>A0AAV4GT79</accession>
<feature type="compositionally biased region" description="Basic and acidic residues" evidence="1">
    <location>
        <begin position="21"/>
        <end position="34"/>
    </location>
</feature>
<keyword evidence="3" id="KW-1185">Reference proteome</keyword>
<gene>
    <name evidence="2" type="ORF">ElyMa_006107400</name>
</gene>
<protein>
    <submittedName>
        <fullName evidence="2">Uncharacterized protein</fullName>
    </submittedName>
</protein>
<name>A0AAV4GT79_9GAST</name>
<organism evidence="2 3">
    <name type="scientific">Elysia marginata</name>
    <dbReference type="NCBI Taxonomy" id="1093978"/>
    <lineage>
        <taxon>Eukaryota</taxon>
        <taxon>Metazoa</taxon>
        <taxon>Spiralia</taxon>
        <taxon>Lophotrochozoa</taxon>
        <taxon>Mollusca</taxon>
        <taxon>Gastropoda</taxon>
        <taxon>Heterobranchia</taxon>
        <taxon>Euthyneura</taxon>
        <taxon>Panpulmonata</taxon>
        <taxon>Sacoglossa</taxon>
        <taxon>Placobranchoidea</taxon>
        <taxon>Plakobranchidae</taxon>
        <taxon>Elysia</taxon>
    </lineage>
</organism>
<dbReference type="Proteomes" id="UP000762676">
    <property type="component" value="Unassembled WGS sequence"/>
</dbReference>
<dbReference type="EMBL" id="BMAT01012256">
    <property type="protein sequence ID" value="GFR88738.1"/>
    <property type="molecule type" value="Genomic_DNA"/>
</dbReference>
<evidence type="ECO:0000313" key="2">
    <source>
        <dbReference type="EMBL" id="GFR88738.1"/>
    </source>
</evidence>
<sequence length="107" mass="12382">MWENNWTTPFNHMRSGQDVGKQLDDASQSHEKWTRCGKTTGRRLSITKRVRKMWENNPDDASQSHRCVFVRKGVVIYIVYGQNPFQSLQSVAGLESSVRDTRVVKRA</sequence>
<comment type="caution">
    <text evidence="2">The sequence shown here is derived from an EMBL/GenBank/DDBJ whole genome shotgun (WGS) entry which is preliminary data.</text>
</comment>
<feature type="compositionally biased region" description="Polar residues" evidence="1">
    <location>
        <begin position="1"/>
        <end position="10"/>
    </location>
</feature>
<reference evidence="2 3" key="1">
    <citation type="journal article" date="2021" name="Elife">
        <title>Chloroplast acquisition without the gene transfer in kleptoplastic sea slugs, Plakobranchus ocellatus.</title>
        <authorList>
            <person name="Maeda T."/>
            <person name="Takahashi S."/>
            <person name="Yoshida T."/>
            <person name="Shimamura S."/>
            <person name="Takaki Y."/>
            <person name="Nagai Y."/>
            <person name="Toyoda A."/>
            <person name="Suzuki Y."/>
            <person name="Arimoto A."/>
            <person name="Ishii H."/>
            <person name="Satoh N."/>
            <person name="Nishiyama T."/>
            <person name="Hasebe M."/>
            <person name="Maruyama T."/>
            <person name="Minagawa J."/>
            <person name="Obokata J."/>
            <person name="Shigenobu S."/>
        </authorList>
    </citation>
    <scope>NUCLEOTIDE SEQUENCE [LARGE SCALE GENOMIC DNA]</scope>
</reference>
<evidence type="ECO:0000256" key="1">
    <source>
        <dbReference type="SAM" id="MobiDB-lite"/>
    </source>
</evidence>
<proteinExistence type="predicted"/>
<dbReference type="AlphaFoldDB" id="A0AAV4GT79"/>